<dbReference type="InterPro" id="IPR003772">
    <property type="entry name" value="YceD"/>
</dbReference>
<evidence type="ECO:0000313" key="1">
    <source>
        <dbReference type="EMBL" id="MTK21440.1"/>
    </source>
</evidence>
<comment type="caution">
    <text evidence="1">The sequence shown here is derived from an EMBL/GenBank/DDBJ whole genome shotgun (WGS) entry which is preliminary data.</text>
</comment>
<dbReference type="EMBL" id="WMQE01000016">
    <property type="protein sequence ID" value="MTK21440.1"/>
    <property type="molecule type" value="Genomic_DNA"/>
</dbReference>
<dbReference type="AlphaFoldDB" id="A0A173RRP0"/>
<gene>
    <name evidence="1" type="ORF">GMA92_08400</name>
</gene>
<proteinExistence type="predicted"/>
<protein>
    <submittedName>
        <fullName evidence="1">Uncharacterized protein</fullName>
    </submittedName>
</protein>
<dbReference type="Proteomes" id="UP000487649">
    <property type="component" value="Unassembled WGS sequence"/>
</dbReference>
<dbReference type="OrthoDB" id="9790372at2"/>
<dbReference type="RefSeq" id="WP_006783625.1">
    <property type="nucleotide sequence ID" value="NZ_CABJBH010000003.1"/>
</dbReference>
<sequence>MKWAIAQLIKQGSQIFEIDELVDFSDVVKHHDEIRKLSKVKVTGTGQLQGKKVVFNLHIEGSMTLPCALTLEDVEYPFSVDTVEIFVLDSALYEEGDDEILVTGTTVELAPVILQNIMLEKPLRVVKEGAYEEMKKQGIEFESEEDLHESEPVQKIDPRLAVLSKLLNDTQDN</sequence>
<evidence type="ECO:0000313" key="2">
    <source>
        <dbReference type="Proteomes" id="UP000487649"/>
    </source>
</evidence>
<reference evidence="1 2" key="1">
    <citation type="journal article" date="2019" name="Nat. Med.">
        <title>A library of human gut bacterial isolates paired with longitudinal multiomics data enables mechanistic microbiome research.</title>
        <authorList>
            <person name="Poyet M."/>
            <person name="Groussin M."/>
            <person name="Gibbons S.M."/>
            <person name="Avila-Pacheco J."/>
            <person name="Jiang X."/>
            <person name="Kearney S.M."/>
            <person name="Perrotta A.R."/>
            <person name="Berdy B."/>
            <person name="Zhao S."/>
            <person name="Lieberman T.D."/>
            <person name="Swanson P.K."/>
            <person name="Smith M."/>
            <person name="Roesemann S."/>
            <person name="Alexander J.E."/>
            <person name="Rich S.A."/>
            <person name="Livny J."/>
            <person name="Vlamakis H."/>
            <person name="Clish C."/>
            <person name="Bullock K."/>
            <person name="Deik A."/>
            <person name="Scott J."/>
            <person name="Pierce K.A."/>
            <person name="Xavier R.J."/>
            <person name="Alm E.J."/>
        </authorList>
    </citation>
    <scope>NUCLEOTIDE SEQUENCE [LARGE SCALE GENOMIC DNA]</scope>
    <source>
        <strain evidence="1 2">BIOML-A198</strain>
    </source>
</reference>
<name>A0A173RRP0_9FIRM</name>
<dbReference type="GeneID" id="60059327"/>
<organism evidence="1 2">
    <name type="scientific">Turicibacter sanguinis</name>
    <dbReference type="NCBI Taxonomy" id="154288"/>
    <lineage>
        <taxon>Bacteria</taxon>
        <taxon>Bacillati</taxon>
        <taxon>Bacillota</taxon>
        <taxon>Erysipelotrichia</taxon>
        <taxon>Erysipelotrichales</taxon>
        <taxon>Turicibacteraceae</taxon>
        <taxon>Turicibacter</taxon>
    </lineage>
</organism>
<accession>A0A173RRP0</accession>
<dbReference type="Pfam" id="PF02620">
    <property type="entry name" value="YceD"/>
    <property type="match status" value="1"/>
</dbReference>